<accession>A0A645JH76</accession>
<evidence type="ECO:0008006" key="2">
    <source>
        <dbReference type="Google" id="ProtNLM"/>
    </source>
</evidence>
<dbReference type="AlphaFoldDB" id="A0A645JH76"/>
<name>A0A645JH76_9ZZZZ</name>
<reference evidence="1" key="1">
    <citation type="submission" date="2019-08" db="EMBL/GenBank/DDBJ databases">
        <authorList>
            <person name="Kucharzyk K."/>
            <person name="Murdoch R.W."/>
            <person name="Higgins S."/>
            <person name="Loffler F."/>
        </authorList>
    </citation>
    <scope>NUCLEOTIDE SEQUENCE</scope>
</reference>
<gene>
    <name evidence="1" type="ORF">SDC9_207426</name>
</gene>
<organism evidence="1">
    <name type="scientific">bioreactor metagenome</name>
    <dbReference type="NCBI Taxonomy" id="1076179"/>
    <lineage>
        <taxon>unclassified sequences</taxon>
        <taxon>metagenomes</taxon>
        <taxon>ecological metagenomes</taxon>
    </lineage>
</organism>
<dbReference type="GO" id="GO:0003824">
    <property type="term" value="F:catalytic activity"/>
    <property type="evidence" value="ECO:0007669"/>
    <property type="project" value="InterPro"/>
</dbReference>
<sequence length="85" mass="9244">MVIDNVAKILGIEYLIAAEAISLTEEQLGQFKLGNGTSAAFERIRKDVKAAYCDTYMPSQSTPAIELVKKGEILKAVEEAIGKLK</sequence>
<protein>
    <recommendedName>
        <fullName evidence="2">Histidine ammonia-lyase</fullName>
    </recommendedName>
</protein>
<proteinExistence type="predicted"/>
<dbReference type="EMBL" id="VSSQ01134014">
    <property type="protein sequence ID" value="MPN59704.1"/>
    <property type="molecule type" value="Genomic_DNA"/>
</dbReference>
<comment type="caution">
    <text evidence="1">The sequence shown here is derived from an EMBL/GenBank/DDBJ whole genome shotgun (WGS) entry which is preliminary data.</text>
</comment>
<dbReference type="InterPro" id="IPR008948">
    <property type="entry name" value="L-Aspartase-like"/>
</dbReference>
<dbReference type="Gene3D" id="1.20.200.10">
    <property type="entry name" value="Fumarase/aspartase (Central domain)"/>
    <property type="match status" value="1"/>
</dbReference>
<dbReference type="SUPFAM" id="SSF48557">
    <property type="entry name" value="L-aspartase-like"/>
    <property type="match status" value="1"/>
</dbReference>
<evidence type="ECO:0000313" key="1">
    <source>
        <dbReference type="EMBL" id="MPN59704.1"/>
    </source>
</evidence>